<evidence type="ECO:0000313" key="2">
    <source>
        <dbReference type="Proteomes" id="UP000821845"/>
    </source>
</evidence>
<keyword evidence="2" id="KW-1185">Reference proteome</keyword>
<evidence type="ECO:0000313" key="1">
    <source>
        <dbReference type="EMBL" id="KAH6921850.1"/>
    </source>
</evidence>
<sequence>MDVSDLEMTQVIHQLDDSEDDVGREVVMWSAVREAVTSSLRILSCQNNMPLSTLVPDSCTIKDLGSQNKVKIGKRTLKPHCEYNLDYNEEFTIAGLRARVLCDQKNDQQGVDIKAFAACDNGTTPEVPAQASGCDQAPETAVAPNLDVSNDDTAVKSLPDAKAHSSEHQSSGSFNLPEMPSLDYTETEGSQGTELYTGPDHEPRRSQEGTGTALPAAQVPEGNSAPAEKDTEAQMQPYPSATGDGNADAEMDETDRLNAPTQAYRDDISAEAERLNAPTQAYTEQDDVECLDAVMEPDAVDVGANEDDRLNAVTQPYTADVSMDEEERLNAVTQPYAAGVNQDEEEERLNAETQAYPANVDQGEEARLNAVTQPYAAADVNQNEHEKLNDVTRSFSDDDDMGEDSVCAPTQQEGKHRRLLSGPSDLSFVLCEATQPSRDDGGDDDDDEFCAPTQKDESPPLKVHALLKCRRERGPAAGEGDNDKTPPLSPKAMVDETPPSSPGIVPESDPEDSGDVSMVTARHSPSLLNITDATVYEDCVTPGSGMSSPVLGKTSSRPQRRGMSLKKPTCDTVVELPSQESAAGAEWMQQQEASSQSKASRKLTYITEADEDKCIDSGAADTSPKPLASGGEPNEQNITTCTPPKVLLEPQESTDAYKKSTSAEDSEMPLLHMSEDMDFDTTGTDKEDCTAGDTTVAEGEEPAEPAQAVQN</sequence>
<dbReference type="EMBL" id="CM023489">
    <property type="protein sequence ID" value="KAH6921850.1"/>
    <property type="molecule type" value="Genomic_DNA"/>
</dbReference>
<accession>A0ACB7RHW8</accession>
<gene>
    <name evidence="1" type="ORF">HPB50_005411</name>
</gene>
<name>A0ACB7RHW8_HYAAI</name>
<reference evidence="1" key="1">
    <citation type="submission" date="2020-05" db="EMBL/GenBank/DDBJ databases">
        <title>Large-scale comparative analyses of tick genomes elucidate their genetic diversity and vector capacities.</title>
        <authorList>
            <person name="Jia N."/>
            <person name="Wang J."/>
            <person name="Shi W."/>
            <person name="Du L."/>
            <person name="Sun Y."/>
            <person name="Zhan W."/>
            <person name="Jiang J."/>
            <person name="Wang Q."/>
            <person name="Zhang B."/>
            <person name="Ji P."/>
            <person name="Sakyi L.B."/>
            <person name="Cui X."/>
            <person name="Yuan T."/>
            <person name="Jiang B."/>
            <person name="Yang W."/>
            <person name="Lam T.T.-Y."/>
            <person name="Chang Q."/>
            <person name="Ding S."/>
            <person name="Wang X."/>
            <person name="Zhu J."/>
            <person name="Ruan X."/>
            <person name="Zhao L."/>
            <person name="Wei J."/>
            <person name="Que T."/>
            <person name="Du C."/>
            <person name="Cheng J."/>
            <person name="Dai P."/>
            <person name="Han X."/>
            <person name="Huang E."/>
            <person name="Gao Y."/>
            <person name="Liu J."/>
            <person name="Shao H."/>
            <person name="Ye R."/>
            <person name="Li L."/>
            <person name="Wei W."/>
            <person name="Wang X."/>
            <person name="Wang C."/>
            <person name="Yang T."/>
            <person name="Huo Q."/>
            <person name="Li W."/>
            <person name="Guo W."/>
            <person name="Chen H."/>
            <person name="Zhou L."/>
            <person name="Ni X."/>
            <person name="Tian J."/>
            <person name="Zhou Y."/>
            <person name="Sheng Y."/>
            <person name="Liu T."/>
            <person name="Pan Y."/>
            <person name="Xia L."/>
            <person name="Li J."/>
            <person name="Zhao F."/>
            <person name="Cao W."/>
        </authorList>
    </citation>
    <scope>NUCLEOTIDE SEQUENCE</scope>
    <source>
        <strain evidence="1">Hyas-2018</strain>
    </source>
</reference>
<protein>
    <submittedName>
        <fullName evidence="1">Uncharacterized protein</fullName>
    </submittedName>
</protein>
<organism evidence="1 2">
    <name type="scientific">Hyalomma asiaticum</name>
    <name type="common">Tick</name>
    <dbReference type="NCBI Taxonomy" id="266040"/>
    <lineage>
        <taxon>Eukaryota</taxon>
        <taxon>Metazoa</taxon>
        <taxon>Ecdysozoa</taxon>
        <taxon>Arthropoda</taxon>
        <taxon>Chelicerata</taxon>
        <taxon>Arachnida</taxon>
        <taxon>Acari</taxon>
        <taxon>Parasitiformes</taxon>
        <taxon>Ixodida</taxon>
        <taxon>Ixodoidea</taxon>
        <taxon>Ixodidae</taxon>
        <taxon>Hyalomminae</taxon>
        <taxon>Hyalomma</taxon>
    </lineage>
</organism>
<comment type="caution">
    <text evidence="1">The sequence shown here is derived from an EMBL/GenBank/DDBJ whole genome shotgun (WGS) entry which is preliminary data.</text>
</comment>
<dbReference type="Proteomes" id="UP000821845">
    <property type="component" value="Chromosome 9"/>
</dbReference>
<proteinExistence type="predicted"/>